<dbReference type="PANTHER" id="PTHR30250">
    <property type="entry name" value="PST FAMILY PREDICTED COLANIC ACID TRANSPORTER"/>
    <property type="match status" value="1"/>
</dbReference>
<dbReference type="PIRSF" id="PIRSF038958">
    <property type="entry name" value="PG_synth_SpoVB"/>
    <property type="match status" value="1"/>
</dbReference>
<protein>
    <submittedName>
        <fullName evidence="7">Polysaccharide biosynthesis protein</fullName>
    </submittedName>
</protein>
<feature type="transmembrane region" description="Helical" evidence="6">
    <location>
        <begin position="196"/>
        <end position="215"/>
    </location>
</feature>
<feature type="transmembrane region" description="Helical" evidence="6">
    <location>
        <begin position="172"/>
        <end position="190"/>
    </location>
</feature>
<feature type="transmembrane region" description="Helical" evidence="6">
    <location>
        <begin position="293"/>
        <end position="312"/>
    </location>
</feature>
<feature type="transmembrane region" description="Helical" evidence="6">
    <location>
        <begin position="12"/>
        <end position="35"/>
    </location>
</feature>
<dbReference type="Pfam" id="PF01943">
    <property type="entry name" value="Polysacc_synt"/>
    <property type="match status" value="1"/>
</dbReference>
<feature type="transmembrane region" description="Helical" evidence="6">
    <location>
        <begin position="422"/>
        <end position="443"/>
    </location>
</feature>
<evidence type="ECO:0000256" key="1">
    <source>
        <dbReference type="ARBA" id="ARBA00004651"/>
    </source>
</evidence>
<dbReference type="InterPro" id="IPR002797">
    <property type="entry name" value="Polysacc_synth"/>
</dbReference>
<reference evidence="7 8" key="1">
    <citation type="submission" date="2019-01" db="EMBL/GenBank/DDBJ databases">
        <title>Bacillus sp. M5HDSG1-1, whole genome shotgun sequence.</title>
        <authorList>
            <person name="Tuo L."/>
        </authorList>
    </citation>
    <scope>NUCLEOTIDE SEQUENCE [LARGE SCALE GENOMIC DNA]</scope>
    <source>
        <strain evidence="7 8">M5HDSG1-1</strain>
    </source>
</reference>
<evidence type="ECO:0000256" key="5">
    <source>
        <dbReference type="ARBA" id="ARBA00023136"/>
    </source>
</evidence>
<dbReference type="EMBL" id="RZTZ01000022">
    <property type="protein sequence ID" value="RVT56765.1"/>
    <property type="molecule type" value="Genomic_DNA"/>
</dbReference>
<proteinExistence type="predicted"/>
<evidence type="ECO:0000256" key="2">
    <source>
        <dbReference type="ARBA" id="ARBA00022475"/>
    </source>
</evidence>
<feature type="transmembrane region" description="Helical" evidence="6">
    <location>
        <begin position="55"/>
        <end position="77"/>
    </location>
</feature>
<gene>
    <name evidence="7" type="ORF">EM808_26495</name>
</gene>
<keyword evidence="5 6" id="KW-0472">Membrane</keyword>
<evidence type="ECO:0000256" key="6">
    <source>
        <dbReference type="SAM" id="Phobius"/>
    </source>
</evidence>
<keyword evidence="8" id="KW-1185">Reference proteome</keyword>
<dbReference type="InterPro" id="IPR050833">
    <property type="entry name" value="Poly_Biosynth_Transport"/>
</dbReference>
<dbReference type="AlphaFoldDB" id="A0A3S2U6I7"/>
<evidence type="ECO:0000256" key="4">
    <source>
        <dbReference type="ARBA" id="ARBA00022989"/>
    </source>
</evidence>
<keyword evidence="4 6" id="KW-1133">Transmembrane helix</keyword>
<evidence type="ECO:0000256" key="3">
    <source>
        <dbReference type="ARBA" id="ARBA00022692"/>
    </source>
</evidence>
<feature type="transmembrane region" description="Helical" evidence="6">
    <location>
        <begin position="127"/>
        <end position="151"/>
    </location>
</feature>
<comment type="caution">
    <text evidence="7">The sequence shown here is derived from an EMBL/GenBank/DDBJ whole genome shotgun (WGS) entry which is preliminary data.</text>
</comment>
<feature type="transmembrane region" description="Helical" evidence="6">
    <location>
        <begin position="332"/>
        <end position="350"/>
    </location>
</feature>
<feature type="transmembrane region" description="Helical" evidence="6">
    <location>
        <begin position="455"/>
        <end position="476"/>
    </location>
</feature>
<comment type="subcellular location">
    <subcellularLocation>
        <location evidence="1">Cell membrane</location>
        <topology evidence="1">Multi-pass membrane protein</topology>
    </subcellularLocation>
</comment>
<dbReference type="PANTHER" id="PTHR30250:SF29">
    <property type="entry name" value="POLYSACCHARIDE BIOSYNTHESIS PROTEIN C-TERMINAL DOMAIN-CONTAINING PROTEIN"/>
    <property type="match status" value="1"/>
</dbReference>
<name>A0A3S2U6I7_9BACI</name>
<accession>A0A3S2U6I7</accession>
<sequence length="538" mass="59201">MEGAKLVPKQSNNWFTGAIILTVGALVVKILSAVYRIPFQNIVGDTGFYIYQQVYPIYGVAIALSTYGFPVVISKLYTEMKSKEDQIGIGRLIRSSFLLLYSLGICAFLILFFGAEFLSSAMGDRDLAILIKVISFAFLFTPFIATSRGIIQGTGNMVPTAVSQVAEQLMRVGTILFCSIYFISKGYSLYKVGAGAMLGSVTGGMLAFIVLFYFYRKQQSVRTVTHARIWNRDNKKIIKRIIYEGITISISSMLLILLQLADSLTIYSELITAGIHGDEAKVLKGIYDRGQPLIQLGTVISTSMALTLVPFITGEMLKKEKGLLIEKVRFSLVVSLFFGFGASVGLYSMINKVNSMLFQNEQGSHVLAILCFVILLNAMIVTYTAVLQGLGATLYPAVIVLLGFIFKYAVNGPFVAAYGTSGAAYATNLSLALILVFLAVRLYRLLKLPLIDKKQVTVILLAAFCMYLTVKGYIYLTDNFAFKEGSRLLSAFQSLSGVVLGGFVYVFLVLRGNVFKEKDLLTLPFGSKLSWFLPKKGR</sequence>
<feature type="transmembrane region" description="Helical" evidence="6">
    <location>
        <begin position="98"/>
        <end position="115"/>
    </location>
</feature>
<dbReference type="GO" id="GO:0005886">
    <property type="term" value="C:plasma membrane"/>
    <property type="evidence" value="ECO:0007669"/>
    <property type="project" value="UniProtKB-SubCell"/>
</dbReference>
<dbReference type="CDD" id="cd13124">
    <property type="entry name" value="MATE_SpoVB_like"/>
    <property type="match status" value="1"/>
</dbReference>
<feature type="transmembrane region" description="Helical" evidence="6">
    <location>
        <begin position="488"/>
        <end position="510"/>
    </location>
</feature>
<feature type="transmembrane region" description="Helical" evidence="6">
    <location>
        <begin position="365"/>
        <end position="386"/>
    </location>
</feature>
<keyword evidence="2" id="KW-1003">Cell membrane</keyword>
<dbReference type="Proteomes" id="UP000288024">
    <property type="component" value="Unassembled WGS sequence"/>
</dbReference>
<feature type="transmembrane region" description="Helical" evidence="6">
    <location>
        <begin position="393"/>
        <end position="410"/>
    </location>
</feature>
<dbReference type="InterPro" id="IPR024923">
    <property type="entry name" value="PG_synth_SpoVB"/>
</dbReference>
<organism evidence="7 8">
    <name type="scientific">Niallia taxi</name>
    <dbReference type="NCBI Taxonomy" id="2499688"/>
    <lineage>
        <taxon>Bacteria</taxon>
        <taxon>Bacillati</taxon>
        <taxon>Bacillota</taxon>
        <taxon>Bacilli</taxon>
        <taxon>Bacillales</taxon>
        <taxon>Bacillaceae</taxon>
        <taxon>Niallia</taxon>
    </lineage>
</organism>
<evidence type="ECO:0000313" key="8">
    <source>
        <dbReference type="Proteomes" id="UP000288024"/>
    </source>
</evidence>
<keyword evidence="3 6" id="KW-0812">Transmembrane</keyword>
<evidence type="ECO:0000313" key="7">
    <source>
        <dbReference type="EMBL" id="RVT56765.1"/>
    </source>
</evidence>
<feature type="transmembrane region" description="Helical" evidence="6">
    <location>
        <begin position="241"/>
        <end position="261"/>
    </location>
</feature>